<dbReference type="GO" id="GO:0009307">
    <property type="term" value="P:DNA restriction-modification system"/>
    <property type="evidence" value="ECO:0007669"/>
    <property type="project" value="UniProtKB-KW"/>
</dbReference>
<keyword evidence="1" id="KW-0175">Coiled coil</keyword>
<sequence>MSKHKERQFQIEIVQHLKTHGYVEGDASGYDRELALYSDDIITYIQSTQPDAYKKMHKREGSKTDEVLCKLVAKSMDSRGALYCLRNEVKHIGTKFKLCQFKPELANATTQAKYDANILRVVQEVTTQSGKERIDLVLFLNGIPVVTMELKTDFTQNVQDAINQYKYDRPAKGDALLQFKRRSLVHFAVSNDEVYMTTKLAGPNTFFLPFNKGTVDGSQGNPPNENGYATSYLWEDVLTRHSLLNIIARYIHLEVKEKEDHKGHKSKSETLIFPRYHQLDVVRKLLADSKTNGAGKNYLIQHSAGSGKSNSIAWLAHQLSSLHSDDECAIFNSVIVITDRTVLDSQLQETIASFEHKEGVVVGISREGNNESKSAQLADALERGAKIIITTIQTFPFVLDAIRQRTSLKENSYAIIADEAHSSQTGSTAKQLKEVLSAEQIEEGVELTAEDVIAAQIKAYAGSTNLSYYAFTATPKVKTLEMFGVLPNPDEAPSETNKPQAFHLYTMKQAIEERFILDVLQGYTTYKQYYELEHKRPHLDEEVESKRAKVTIAKWLNIHPSNISQKIEIIGAHFLETVAHLLDRQAKAMVVTSSRKAAVRYKIAFDAYIKKHQIEDKMKVMVAFSGTISDDIEGTDKEYTESNMNPDLKGDMRKAFDSNDYQVMLVANKFQTGFDQPKLCAMYVDKKLGGVDCVQTLSRLNRIYPNKTQTFILDFVNDPKDIQAAFEPYYSSTAIEDVTNPNIVHELQEKLAASHLFSTMDIEHYAKAYFDPKGTQAAMSSAIKPTVDRYKNQYKDILTRRNTAKQAYKDAKKHNDERSIRNMELDLKSVNEEKSELDIFKKNLVSFLRLYEFLSQIENYESEELIKLAAFVKALIPNLKTNETKDPINIDDVELAHYQLHQQENTNMTLVGGEELTATIGGGATPKDPEKEFLSLILAKMNDLFEGEYTENDKINYFITLKDKMAEDTKTVDQIKNNSKEQAMQGGLKETLKTAAIDTLDAHENMAKQVLGNEKVCQEVANIMYDLIANNSIIQLDGIKGDKQTLLSK</sequence>
<dbReference type="InterPro" id="IPR027417">
    <property type="entry name" value="P-loop_NTPase"/>
</dbReference>
<dbReference type="InterPro" id="IPR055180">
    <property type="entry name" value="HsdR_RecA-like_helicase_dom_2"/>
</dbReference>
<dbReference type="AlphaFoldDB" id="A0AA90SND9"/>
<dbReference type="SUPFAM" id="SSF52540">
    <property type="entry name" value="P-loop containing nucleoside triphosphate hydrolases"/>
    <property type="match status" value="2"/>
</dbReference>
<accession>A0AA90SND9</accession>
<comment type="caution">
    <text evidence="3">The sequence shown here is derived from an EMBL/GenBank/DDBJ whole genome shotgun (WGS) entry which is preliminary data.</text>
</comment>
<dbReference type="PROSITE" id="PS51192">
    <property type="entry name" value="HELICASE_ATP_BIND_1"/>
    <property type="match status" value="1"/>
</dbReference>
<dbReference type="EMBL" id="JASXSV010000025">
    <property type="protein sequence ID" value="MDP0589951.1"/>
    <property type="molecule type" value="Genomic_DNA"/>
</dbReference>
<gene>
    <name evidence="3" type="ORF">QS748_12525</name>
</gene>
<feature type="domain" description="Helicase ATP-binding" evidence="2">
    <location>
        <begin position="289"/>
        <end position="493"/>
    </location>
</feature>
<reference evidence="3 4" key="1">
    <citation type="journal article" date="2023" name="bioRxiv">
        <title>An intranuclear bacterial parasite of deep-sea mussels expresses apoptosis inhibitors acquired from its host.</title>
        <authorList>
            <person name="Gonzalez Porras M.A."/>
            <person name="Assie A."/>
            <person name="Tietjen M."/>
            <person name="Violette M."/>
            <person name="Kleiner M."/>
            <person name="Gruber-Vodicka H."/>
            <person name="Dubilier N."/>
            <person name="Leisch N."/>
        </authorList>
    </citation>
    <scope>NUCLEOTIDE SEQUENCE [LARGE SCALE GENOMIC DNA]</scope>
    <source>
        <strain evidence="3">IAP13</strain>
    </source>
</reference>
<dbReference type="GO" id="GO:0003677">
    <property type="term" value="F:DNA binding"/>
    <property type="evidence" value="ECO:0007669"/>
    <property type="project" value="UniProtKB-KW"/>
</dbReference>
<dbReference type="Proteomes" id="UP001178148">
    <property type="component" value="Unassembled WGS sequence"/>
</dbReference>
<name>A0AA90SND9_9GAMM</name>
<dbReference type="Pfam" id="PF18766">
    <property type="entry name" value="SWI2_SNF2"/>
    <property type="match status" value="1"/>
</dbReference>
<dbReference type="Gene3D" id="3.90.1570.50">
    <property type="match status" value="1"/>
</dbReference>
<evidence type="ECO:0000313" key="3">
    <source>
        <dbReference type="EMBL" id="MDP0589951.1"/>
    </source>
</evidence>
<dbReference type="Pfam" id="PF04313">
    <property type="entry name" value="HSDR_N"/>
    <property type="match status" value="1"/>
</dbReference>
<dbReference type="PANTHER" id="PTHR42927">
    <property type="entry name" value="HELICASE SUPERFAMILY 1 AND 2 DOMAIN-CONTAINING PROTEIN"/>
    <property type="match status" value="1"/>
</dbReference>
<feature type="coiled-coil region" evidence="1">
    <location>
        <begin position="787"/>
        <end position="833"/>
    </location>
</feature>
<dbReference type="PANTHER" id="PTHR42927:SF1">
    <property type="entry name" value="HELICASE SUPERFAMILY 1 AND 2 DOMAIN-CONTAINING PROTEIN"/>
    <property type="match status" value="1"/>
</dbReference>
<protein>
    <submittedName>
        <fullName evidence="3">Type I restriction endonuclease</fullName>
    </submittedName>
</protein>
<keyword evidence="3" id="KW-0540">Nuclease</keyword>
<dbReference type="Pfam" id="PF22679">
    <property type="entry name" value="T1R_D3-like"/>
    <property type="match status" value="1"/>
</dbReference>
<proteinExistence type="predicted"/>
<dbReference type="GO" id="GO:0005524">
    <property type="term" value="F:ATP binding"/>
    <property type="evidence" value="ECO:0007669"/>
    <property type="project" value="UniProtKB-KW"/>
</dbReference>
<dbReference type="InterPro" id="IPR007409">
    <property type="entry name" value="Restrct_endonuc_type1_HsdR_N"/>
</dbReference>
<dbReference type="GO" id="GO:0009035">
    <property type="term" value="F:type I site-specific deoxyribonuclease activity"/>
    <property type="evidence" value="ECO:0007669"/>
    <property type="project" value="UniProtKB-EC"/>
</dbReference>
<keyword evidence="3" id="KW-0255">Endonuclease</keyword>
<dbReference type="Gene3D" id="3.40.50.300">
    <property type="entry name" value="P-loop containing nucleotide triphosphate hydrolases"/>
    <property type="match status" value="2"/>
</dbReference>
<evidence type="ECO:0000256" key="1">
    <source>
        <dbReference type="SAM" id="Coils"/>
    </source>
</evidence>
<dbReference type="SMART" id="SM00487">
    <property type="entry name" value="DEXDc"/>
    <property type="match status" value="1"/>
</dbReference>
<keyword evidence="4" id="KW-1185">Reference proteome</keyword>
<keyword evidence="3" id="KW-0378">Hydrolase</keyword>
<evidence type="ECO:0000259" key="2">
    <source>
        <dbReference type="PROSITE" id="PS51192"/>
    </source>
</evidence>
<organism evidence="3 4">
    <name type="scientific">Candidatus Endonucleibacter bathymodioli</name>
    <dbReference type="NCBI Taxonomy" id="539814"/>
    <lineage>
        <taxon>Bacteria</taxon>
        <taxon>Pseudomonadati</taxon>
        <taxon>Pseudomonadota</taxon>
        <taxon>Gammaproteobacteria</taxon>
        <taxon>Oceanospirillales</taxon>
        <taxon>Endozoicomonadaceae</taxon>
        <taxon>Candidatus Endonucleibacter</taxon>
    </lineage>
</organism>
<dbReference type="InterPro" id="IPR040980">
    <property type="entry name" value="SWI2_SNF2"/>
</dbReference>
<dbReference type="InterPro" id="IPR014001">
    <property type="entry name" value="Helicase_ATP-bd"/>
</dbReference>
<evidence type="ECO:0000313" key="4">
    <source>
        <dbReference type="Proteomes" id="UP001178148"/>
    </source>
</evidence>